<name>A0A1I7V666_LOALO</name>
<evidence type="ECO:0000313" key="1">
    <source>
        <dbReference type="Proteomes" id="UP000095285"/>
    </source>
</evidence>
<reference evidence="2" key="2">
    <citation type="submission" date="2016-11" db="UniProtKB">
        <authorList>
            <consortium name="WormBaseParasite"/>
        </authorList>
    </citation>
    <scope>IDENTIFICATION</scope>
</reference>
<dbReference type="Pfam" id="PF05380">
    <property type="entry name" value="Peptidase_A17"/>
    <property type="match status" value="1"/>
</dbReference>
<dbReference type="InterPro" id="IPR008042">
    <property type="entry name" value="Retrotrans_Pao"/>
</dbReference>
<proteinExistence type="predicted"/>
<protein>
    <submittedName>
        <fullName evidence="2">Polyprotein</fullName>
    </submittedName>
</protein>
<evidence type="ECO:0000313" key="2">
    <source>
        <dbReference type="WBParaSite" id="EN70_10311"/>
    </source>
</evidence>
<sequence>MRRCLELEKTFNQQEVIKVSRWTLQECFKMHVFVDASQRAAGPAVYVRRSNITASKPQLIYGNTRLVLKRESRNQLASIARLLAVTTGVGVLELLNKKSMRKKYIYGRVALVSCTG</sequence>
<keyword evidence="1" id="KW-1185">Reference proteome</keyword>
<accession>A0A1I7V666</accession>
<dbReference type="WBParaSite" id="EN70_10311">
    <property type="protein sequence ID" value="EN70_10311"/>
    <property type="gene ID" value="EN70_10311"/>
</dbReference>
<dbReference type="AlphaFoldDB" id="A0A1I7V666"/>
<dbReference type="Proteomes" id="UP000095285">
    <property type="component" value="Unassembled WGS sequence"/>
</dbReference>
<organism evidence="1 2">
    <name type="scientific">Loa loa</name>
    <name type="common">Eye worm</name>
    <name type="synonym">Filaria loa</name>
    <dbReference type="NCBI Taxonomy" id="7209"/>
    <lineage>
        <taxon>Eukaryota</taxon>
        <taxon>Metazoa</taxon>
        <taxon>Ecdysozoa</taxon>
        <taxon>Nematoda</taxon>
        <taxon>Chromadorea</taxon>
        <taxon>Rhabditida</taxon>
        <taxon>Spirurina</taxon>
        <taxon>Spiruromorpha</taxon>
        <taxon>Filarioidea</taxon>
        <taxon>Onchocercidae</taxon>
        <taxon>Loa</taxon>
    </lineage>
</organism>
<reference evidence="1" key="1">
    <citation type="submission" date="2012-04" db="EMBL/GenBank/DDBJ databases">
        <title>The Genome Sequence of Loa loa.</title>
        <authorList>
            <consortium name="The Broad Institute Genome Sequencing Platform"/>
            <consortium name="Broad Institute Genome Sequencing Center for Infectious Disease"/>
            <person name="Nutman T.B."/>
            <person name="Fink D.L."/>
            <person name="Russ C."/>
            <person name="Young S."/>
            <person name="Zeng Q."/>
            <person name="Gargeya S."/>
            <person name="Alvarado L."/>
            <person name="Berlin A."/>
            <person name="Chapman S.B."/>
            <person name="Chen Z."/>
            <person name="Freedman E."/>
            <person name="Gellesch M."/>
            <person name="Goldberg J."/>
            <person name="Griggs A."/>
            <person name="Gujja S."/>
            <person name="Heilman E.R."/>
            <person name="Heiman D."/>
            <person name="Howarth C."/>
            <person name="Mehta T."/>
            <person name="Neiman D."/>
            <person name="Pearson M."/>
            <person name="Roberts A."/>
            <person name="Saif S."/>
            <person name="Shea T."/>
            <person name="Shenoy N."/>
            <person name="Sisk P."/>
            <person name="Stolte C."/>
            <person name="Sykes S."/>
            <person name="White J."/>
            <person name="Yandava C."/>
            <person name="Haas B."/>
            <person name="Henn M.R."/>
            <person name="Nusbaum C."/>
            <person name="Birren B."/>
        </authorList>
    </citation>
    <scope>NUCLEOTIDE SEQUENCE [LARGE SCALE GENOMIC DNA]</scope>
</reference>